<dbReference type="Gene3D" id="3.40.190.10">
    <property type="entry name" value="Periplasmic binding protein-like II"/>
    <property type="match status" value="1"/>
</dbReference>
<dbReference type="GO" id="GO:0015833">
    <property type="term" value="P:peptide transport"/>
    <property type="evidence" value="ECO:0007669"/>
    <property type="project" value="TreeGrafter"/>
</dbReference>
<comment type="caution">
    <text evidence="5">The sequence shown here is derived from an EMBL/GenBank/DDBJ whole genome shotgun (WGS) entry which is preliminary data.</text>
</comment>
<dbReference type="GO" id="GO:0042597">
    <property type="term" value="C:periplasmic space"/>
    <property type="evidence" value="ECO:0007669"/>
    <property type="project" value="UniProtKB-ARBA"/>
</dbReference>
<sequence>MTRSSLRRPRRLTAATLAITASMLLASCANSESNGGAGESADSGSALEIGMVNEQTEPGTPNKGGTLTFSGFSSVTTLDPAKSQVAGAVGGSELGAIYDSLMRYDPIEKTFVPQLAQSLEPSSDSKTWTLKLRDGVKFSDGTTLDSKAVVDSINRYVNNKGPQSSLWAAKVASMDAPDASTVIFNLVDPWTGIQSMLSTGPGMIVAPTAQQGDQFTPIGAGAFTLEKFTPNEELLLAARPDYHGGAPNIDKLKLISIVGAQPTAESLKTGGIDAAYMRTLTPILDLIESGYPGFIDIPSLGYIANVNMAEGRPGSDVRVRQAMALAIDPETLNTRVNNGNGLPGQEIFQDTSRWHNDVAPTGVDPAKAKELLDQAKADGYDGKVTFLSIQEPSSQATALAVQAMLNAVGFDVQIEYVTSASDVTKRVLVDHDYDMGTGALSLSEADPFERLYANLKTGGRNNSTGYSDPQMDVLLDQLGVATTDEDKKTVLAEIQQRATDTVPWQIWGNVPTLDVWNKNVHGLQQSIDGIMFFDEAWKE</sequence>
<dbReference type="SUPFAM" id="SSF53850">
    <property type="entry name" value="Periplasmic binding protein-like II"/>
    <property type="match status" value="1"/>
</dbReference>
<dbReference type="InterPro" id="IPR030678">
    <property type="entry name" value="Peptide/Ni-bd"/>
</dbReference>
<dbReference type="CDD" id="cd00995">
    <property type="entry name" value="PBP2_NikA_DppA_OppA_like"/>
    <property type="match status" value="1"/>
</dbReference>
<comment type="subcellular location">
    <subcellularLocation>
        <location evidence="1">Cell membrane</location>
        <topology evidence="1">Lipid-anchor</topology>
    </subcellularLocation>
</comment>
<dbReference type="InterPro" id="IPR000914">
    <property type="entry name" value="SBP_5_dom"/>
</dbReference>
<organism evidence="5">
    <name type="scientific">Nocardia globerula</name>
    <dbReference type="NCBI Taxonomy" id="1818"/>
    <lineage>
        <taxon>Bacteria</taxon>
        <taxon>Bacillati</taxon>
        <taxon>Actinomycetota</taxon>
        <taxon>Actinomycetes</taxon>
        <taxon>Mycobacteriales</taxon>
        <taxon>Nocardiaceae</taxon>
        <taxon>Nocardia</taxon>
    </lineage>
</organism>
<dbReference type="PROSITE" id="PS01040">
    <property type="entry name" value="SBP_BACTERIAL_5"/>
    <property type="match status" value="1"/>
</dbReference>
<reference evidence="5" key="1">
    <citation type="submission" date="2019-07" db="EMBL/GenBank/DDBJ databases">
        <title>Genomic Encyclopedia of Type Strains, Phase IV (KMG-IV): sequencing the most valuable type-strain genomes for metagenomic binning, comparative biology and taxonomic classification.</title>
        <authorList>
            <person name="Goeker M."/>
        </authorList>
    </citation>
    <scope>NUCLEOTIDE SEQUENCE</scope>
    <source>
        <strain evidence="5">DSM 44596</strain>
    </source>
</reference>
<dbReference type="GO" id="GO:1904680">
    <property type="term" value="F:peptide transmembrane transporter activity"/>
    <property type="evidence" value="ECO:0007669"/>
    <property type="project" value="TreeGrafter"/>
</dbReference>
<dbReference type="PIRSF" id="PIRSF002741">
    <property type="entry name" value="MppA"/>
    <property type="match status" value="1"/>
</dbReference>
<comment type="similarity">
    <text evidence="2">Belongs to the bacterial solute-binding protein 5 family.</text>
</comment>
<gene>
    <name evidence="5" type="ORF">FNL38_10112</name>
</gene>
<dbReference type="Gene3D" id="3.10.105.10">
    <property type="entry name" value="Dipeptide-binding Protein, Domain 3"/>
    <property type="match status" value="1"/>
</dbReference>
<feature type="domain" description="Solute-binding protein family 5" evidence="4">
    <location>
        <begin position="111"/>
        <end position="461"/>
    </location>
</feature>
<dbReference type="GO" id="GO:0043190">
    <property type="term" value="C:ATP-binding cassette (ABC) transporter complex"/>
    <property type="evidence" value="ECO:0007669"/>
    <property type="project" value="InterPro"/>
</dbReference>
<dbReference type="Pfam" id="PF00496">
    <property type="entry name" value="SBP_bac_5"/>
    <property type="match status" value="1"/>
</dbReference>
<evidence type="ECO:0000256" key="1">
    <source>
        <dbReference type="ARBA" id="ARBA00004193"/>
    </source>
</evidence>
<accession>A0A652YVU6</accession>
<dbReference type="InterPro" id="IPR039424">
    <property type="entry name" value="SBP_5"/>
</dbReference>
<proteinExistence type="inferred from homology"/>
<dbReference type="PANTHER" id="PTHR30290">
    <property type="entry name" value="PERIPLASMIC BINDING COMPONENT OF ABC TRANSPORTER"/>
    <property type="match status" value="1"/>
</dbReference>
<dbReference type="EMBL" id="VNIQ01000001">
    <property type="protein sequence ID" value="TYQ07648.1"/>
    <property type="molecule type" value="Genomic_DNA"/>
</dbReference>
<dbReference type="InterPro" id="IPR023765">
    <property type="entry name" value="SBP_5_CS"/>
</dbReference>
<evidence type="ECO:0000256" key="3">
    <source>
        <dbReference type="ARBA" id="ARBA00022729"/>
    </source>
</evidence>
<evidence type="ECO:0000256" key="2">
    <source>
        <dbReference type="ARBA" id="ARBA00005695"/>
    </source>
</evidence>
<keyword evidence="3" id="KW-0732">Signal</keyword>
<evidence type="ECO:0000313" key="5">
    <source>
        <dbReference type="EMBL" id="TYQ07648.1"/>
    </source>
</evidence>
<dbReference type="PANTHER" id="PTHR30290:SF38">
    <property type="entry name" value="D,D-DIPEPTIDE-BINDING PERIPLASMIC PROTEIN DDPA-RELATED"/>
    <property type="match status" value="1"/>
</dbReference>
<name>A0A652YVU6_NOCGL</name>
<protein>
    <submittedName>
        <fullName evidence="5">Peptide/nickel transport system substrate-binding protein</fullName>
    </submittedName>
</protein>
<dbReference type="PROSITE" id="PS51257">
    <property type="entry name" value="PROKAR_LIPOPROTEIN"/>
    <property type="match status" value="1"/>
</dbReference>
<evidence type="ECO:0000259" key="4">
    <source>
        <dbReference type="Pfam" id="PF00496"/>
    </source>
</evidence>
<dbReference type="AlphaFoldDB" id="A0A652YVU6"/>